<evidence type="ECO:0000256" key="1">
    <source>
        <dbReference type="ARBA" id="ARBA00001946"/>
    </source>
</evidence>
<evidence type="ECO:0000256" key="8">
    <source>
        <dbReference type="ARBA" id="ARBA00022842"/>
    </source>
</evidence>
<evidence type="ECO:0000256" key="9">
    <source>
        <dbReference type="ARBA" id="ARBA00032492"/>
    </source>
</evidence>
<evidence type="ECO:0000256" key="5">
    <source>
        <dbReference type="ARBA" id="ARBA00022679"/>
    </source>
</evidence>
<keyword evidence="14" id="KW-1185">Reference proteome</keyword>
<keyword evidence="6 13" id="KW-0548">Nucleotidyltransferase</keyword>
<evidence type="ECO:0000256" key="3">
    <source>
        <dbReference type="ARBA" id="ARBA00012461"/>
    </source>
</evidence>
<dbReference type="PANTHER" id="PTHR43532">
    <property type="entry name" value="GLUCOSE-1-PHOSPHATE THYMIDYLYLTRANSFERASE"/>
    <property type="match status" value="1"/>
</dbReference>
<comment type="caution">
    <text evidence="13">The sequence shown here is derived from an EMBL/GenBank/DDBJ whole genome shotgun (WGS) entry which is preliminary data.</text>
</comment>
<evidence type="ECO:0000256" key="4">
    <source>
        <dbReference type="ARBA" id="ARBA00017654"/>
    </source>
</evidence>
<evidence type="ECO:0000256" key="10">
    <source>
        <dbReference type="ARBA" id="ARBA00032598"/>
    </source>
</evidence>
<comment type="cofactor">
    <cofactor evidence="1">
        <name>Mg(2+)</name>
        <dbReference type="ChEBI" id="CHEBI:18420"/>
    </cofactor>
</comment>
<evidence type="ECO:0000313" key="14">
    <source>
        <dbReference type="Proteomes" id="UP000737402"/>
    </source>
</evidence>
<dbReference type="GO" id="GO:0008879">
    <property type="term" value="F:glucose-1-phosphate thymidylyltransferase activity"/>
    <property type="evidence" value="ECO:0007669"/>
    <property type="project" value="UniProtKB-EC"/>
</dbReference>
<dbReference type="EMBL" id="JAFBED010000013">
    <property type="protein sequence ID" value="MBM7622070.1"/>
    <property type="molecule type" value="Genomic_DNA"/>
</dbReference>
<evidence type="ECO:0000256" key="11">
    <source>
        <dbReference type="ARBA" id="ARBA00049336"/>
    </source>
</evidence>
<organism evidence="13 14">
    <name type="scientific">Sutcliffiella tianshenii</name>
    <dbReference type="NCBI Taxonomy" id="1463404"/>
    <lineage>
        <taxon>Bacteria</taxon>
        <taxon>Bacillati</taxon>
        <taxon>Bacillota</taxon>
        <taxon>Bacilli</taxon>
        <taxon>Bacillales</taxon>
        <taxon>Bacillaceae</taxon>
        <taxon>Sutcliffiella</taxon>
    </lineage>
</organism>
<dbReference type="PANTHER" id="PTHR43532:SF1">
    <property type="entry name" value="GLUCOSE-1-PHOSPHATE THYMIDYLYLTRANSFERASE 1"/>
    <property type="match status" value="1"/>
</dbReference>
<accession>A0ABS2P6N7</accession>
<comment type="similarity">
    <text evidence="2">Belongs to the glucose-1-phosphate thymidylyltransferase family.</text>
</comment>
<keyword evidence="7" id="KW-0479">Metal-binding</keyword>
<feature type="domain" description="Nucleotidyl transferase" evidence="12">
    <location>
        <begin position="2"/>
        <end position="234"/>
    </location>
</feature>
<dbReference type="Pfam" id="PF00483">
    <property type="entry name" value="NTP_transferase"/>
    <property type="match status" value="1"/>
</dbReference>
<reference evidence="13 14" key="1">
    <citation type="submission" date="2021-01" db="EMBL/GenBank/DDBJ databases">
        <title>Genomic Encyclopedia of Type Strains, Phase IV (KMG-IV): sequencing the most valuable type-strain genomes for metagenomic binning, comparative biology and taxonomic classification.</title>
        <authorList>
            <person name="Goeker M."/>
        </authorList>
    </citation>
    <scope>NUCLEOTIDE SEQUENCE [LARGE SCALE GENOMIC DNA]</scope>
    <source>
        <strain evidence="13 14">DSM 25879</strain>
    </source>
</reference>
<name>A0ABS2P6N7_9BACI</name>
<proteinExistence type="inferred from homology"/>
<dbReference type="InterPro" id="IPR005907">
    <property type="entry name" value="G1P_thy_trans_s"/>
</dbReference>
<evidence type="ECO:0000313" key="13">
    <source>
        <dbReference type="EMBL" id="MBM7622070.1"/>
    </source>
</evidence>
<dbReference type="EC" id="2.7.7.24" evidence="3"/>
<evidence type="ECO:0000256" key="7">
    <source>
        <dbReference type="ARBA" id="ARBA00022723"/>
    </source>
</evidence>
<sequence>MKGVILAGGTGSRLKPFTLFLNKHLLPVGHYPMIYWPIITLRDAGIRDILIVTNKSHLASFIELLGDGEELQVSLQYKVQRNEGGGIADALKSASNFIGKEKFVLILGDNIYFDSIAPYVNAFMEQQQGARVLLKEVKDPTRYGVPELDENNKKILSIIEKPVHPPSTYCVTGMYLYDSNVFSLIDAIHPSKRNELEITDVNNLYIKKNLLEYDIISGWWIDAGTHESLNQASNYFFEKSGEDE</sequence>
<evidence type="ECO:0000256" key="2">
    <source>
        <dbReference type="ARBA" id="ARBA00010480"/>
    </source>
</evidence>
<evidence type="ECO:0000256" key="6">
    <source>
        <dbReference type="ARBA" id="ARBA00022695"/>
    </source>
</evidence>
<keyword evidence="5 13" id="KW-0808">Transferase</keyword>
<dbReference type="InterPro" id="IPR029044">
    <property type="entry name" value="Nucleotide-diphossugar_trans"/>
</dbReference>
<protein>
    <recommendedName>
        <fullName evidence="4">Glucose-1-phosphate thymidylyltransferase</fullName>
        <ecNumber evidence="3">2.7.7.24</ecNumber>
    </recommendedName>
    <alternativeName>
        <fullName evidence="10">dTDP-glucose pyrophosphorylase</fullName>
    </alternativeName>
    <alternativeName>
        <fullName evidence="9">dTDP-glucose synthase</fullName>
    </alternativeName>
</protein>
<dbReference type="RefSeq" id="WP_204419309.1">
    <property type="nucleotide sequence ID" value="NZ_JAFBED010000013.1"/>
</dbReference>
<gene>
    <name evidence="13" type="ORF">JOC95_003980</name>
</gene>
<dbReference type="InterPro" id="IPR005835">
    <property type="entry name" value="NTP_transferase_dom"/>
</dbReference>
<dbReference type="Gene3D" id="3.90.550.10">
    <property type="entry name" value="Spore Coat Polysaccharide Biosynthesis Protein SpsA, Chain A"/>
    <property type="match status" value="1"/>
</dbReference>
<dbReference type="SUPFAM" id="SSF53448">
    <property type="entry name" value="Nucleotide-diphospho-sugar transferases"/>
    <property type="match status" value="1"/>
</dbReference>
<comment type="catalytic activity">
    <reaction evidence="11">
        <text>dTTP + alpha-D-glucose 1-phosphate + H(+) = dTDP-alpha-D-glucose + diphosphate</text>
        <dbReference type="Rhea" id="RHEA:15225"/>
        <dbReference type="ChEBI" id="CHEBI:15378"/>
        <dbReference type="ChEBI" id="CHEBI:33019"/>
        <dbReference type="ChEBI" id="CHEBI:37568"/>
        <dbReference type="ChEBI" id="CHEBI:57477"/>
        <dbReference type="ChEBI" id="CHEBI:58601"/>
        <dbReference type="EC" id="2.7.7.24"/>
    </reaction>
</comment>
<dbReference type="Proteomes" id="UP000737402">
    <property type="component" value="Unassembled WGS sequence"/>
</dbReference>
<keyword evidence="8" id="KW-0460">Magnesium</keyword>
<evidence type="ECO:0000259" key="12">
    <source>
        <dbReference type="Pfam" id="PF00483"/>
    </source>
</evidence>